<feature type="transmembrane region" description="Helical" evidence="16">
    <location>
        <begin position="83"/>
        <end position="109"/>
    </location>
</feature>
<accession>A0A3B0WYK3</accession>
<dbReference type="InterPro" id="IPR014312">
    <property type="entry name" value="Succ_DH_anchor"/>
</dbReference>
<dbReference type="GO" id="GO:0006099">
    <property type="term" value="P:tricarboxylic acid cycle"/>
    <property type="evidence" value="ECO:0007669"/>
    <property type="project" value="UniProtKB-UniPathway"/>
</dbReference>
<evidence type="ECO:0000256" key="5">
    <source>
        <dbReference type="ARBA" id="ARBA00022448"/>
    </source>
</evidence>
<dbReference type="GO" id="GO:0009055">
    <property type="term" value="F:electron transfer activity"/>
    <property type="evidence" value="ECO:0007669"/>
    <property type="project" value="TreeGrafter"/>
</dbReference>
<evidence type="ECO:0000256" key="14">
    <source>
        <dbReference type="ARBA" id="ARBA00023004"/>
    </source>
</evidence>
<keyword evidence="10 16" id="KW-0812">Transmembrane</keyword>
<evidence type="ECO:0000256" key="3">
    <source>
        <dbReference type="ARBA" id="ARBA00004429"/>
    </source>
</evidence>
<evidence type="ECO:0000256" key="11">
    <source>
        <dbReference type="ARBA" id="ARBA00022723"/>
    </source>
</evidence>
<keyword evidence="8" id="KW-0816">Tricarboxylic acid cycle</keyword>
<evidence type="ECO:0000256" key="7">
    <source>
        <dbReference type="ARBA" id="ARBA00022519"/>
    </source>
</evidence>
<dbReference type="GO" id="GO:0020037">
    <property type="term" value="F:heme binding"/>
    <property type="evidence" value="ECO:0007669"/>
    <property type="project" value="InterPro"/>
</dbReference>
<evidence type="ECO:0000256" key="1">
    <source>
        <dbReference type="ARBA" id="ARBA00001971"/>
    </source>
</evidence>
<protein>
    <recommendedName>
        <fullName evidence="18">Succinate dehydrogenase hydrophobic membrane anchor protein</fullName>
    </recommendedName>
</protein>
<evidence type="ECO:0000256" key="10">
    <source>
        <dbReference type="ARBA" id="ARBA00022692"/>
    </source>
</evidence>
<keyword evidence="14" id="KW-0408">Iron</keyword>
<sequence length="114" mass="13159">MSLYVLEGLRPWVIQRVSAVYIVLFILYATYCFFSAETIAFAPWREWLYNPFNTTVVGIFVIALLFHAWIGMRDVVLDYVHNIMLRIFILALLVGVLIGSGLWVFRILLLSVVS</sequence>
<evidence type="ECO:0000256" key="13">
    <source>
        <dbReference type="ARBA" id="ARBA00022989"/>
    </source>
</evidence>
<keyword evidence="5" id="KW-0813">Transport</keyword>
<evidence type="ECO:0000256" key="15">
    <source>
        <dbReference type="ARBA" id="ARBA00023136"/>
    </source>
</evidence>
<dbReference type="InterPro" id="IPR000701">
    <property type="entry name" value="SuccDH_FuR_B_TM-su"/>
</dbReference>
<evidence type="ECO:0008006" key="18">
    <source>
        <dbReference type="Google" id="ProtNLM"/>
    </source>
</evidence>
<dbReference type="GO" id="GO:0005886">
    <property type="term" value="C:plasma membrane"/>
    <property type="evidence" value="ECO:0007669"/>
    <property type="project" value="UniProtKB-SubCell"/>
</dbReference>
<evidence type="ECO:0000256" key="4">
    <source>
        <dbReference type="ARBA" id="ARBA00005163"/>
    </source>
</evidence>
<evidence type="ECO:0000256" key="2">
    <source>
        <dbReference type="ARBA" id="ARBA00004050"/>
    </source>
</evidence>
<feature type="transmembrane region" description="Helical" evidence="16">
    <location>
        <begin position="52"/>
        <end position="71"/>
    </location>
</feature>
<comment type="cofactor">
    <cofactor evidence="1">
        <name>heme</name>
        <dbReference type="ChEBI" id="CHEBI:30413"/>
    </cofactor>
</comment>
<dbReference type="InterPro" id="IPR034804">
    <property type="entry name" value="SQR/QFR_C/D"/>
</dbReference>
<dbReference type="PANTHER" id="PTHR38689">
    <property type="entry name" value="SUCCINATE DEHYDROGENASE HYDROPHOBIC MEMBRANE ANCHOR SUBUNIT"/>
    <property type="match status" value="1"/>
</dbReference>
<dbReference type="PANTHER" id="PTHR38689:SF1">
    <property type="entry name" value="SUCCINATE DEHYDROGENASE HYDROPHOBIC MEMBRANE ANCHOR SUBUNIT"/>
    <property type="match status" value="1"/>
</dbReference>
<dbReference type="GO" id="GO:0017004">
    <property type="term" value="P:cytochrome complex assembly"/>
    <property type="evidence" value="ECO:0007669"/>
    <property type="project" value="TreeGrafter"/>
</dbReference>
<keyword evidence="7" id="KW-0997">Cell inner membrane</keyword>
<reference evidence="17" key="1">
    <citation type="submission" date="2018-06" db="EMBL/GenBank/DDBJ databases">
        <authorList>
            <person name="Zhirakovskaya E."/>
        </authorList>
    </citation>
    <scope>NUCLEOTIDE SEQUENCE</scope>
</reference>
<evidence type="ECO:0000256" key="6">
    <source>
        <dbReference type="ARBA" id="ARBA00022475"/>
    </source>
</evidence>
<evidence type="ECO:0000256" key="12">
    <source>
        <dbReference type="ARBA" id="ARBA00022982"/>
    </source>
</evidence>
<keyword evidence="9" id="KW-0349">Heme</keyword>
<comment type="pathway">
    <text evidence="4">Carbohydrate metabolism; tricarboxylic acid cycle.</text>
</comment>
<dbReference type="Gene3D" id="1.20.1300.10">
    <property type="entry name" value="Fumarate reductase/succinate dehydrogenase, transmembrane subunit"/>
    <property type="match status" value="1"/>
</dbReference>
<keyword evidence="11" id="KW-0479">Metal-binding</keyword>
<dbReference type="Pfam" id="PF01127">
    <property type="entry name" value="Sdh_cyt"/>
    <property type="match status" value="1"/>
</dbReference>
<dbReference type="UniPathway" id="UPA00223"/>
<evidence type="ECO:0000256" key="9">
    <source>
        <dbReference type="ARBA" id="ARBA00022617"/>
    </source>
</evidence>
<keyword evidence="12" id="KW-0249">Electron transport</keyword>
<keyword evidence="13 16" id="KW-1133">Transmembrane helix</keyword>
<name>A0A3B0WYK3_9ZZZZ</name>
<keyword evidence="15 16" id="KW-0472">Membrane</keyword>
<gene>
    <name evidence="17" type="ORF">MNBD_GAMMA05-787</name>
</gene>
<evidence type="ECO:0000313" key="17">
    <source>
        <dbReference type="EMBL" id="VAW54299.1"/>
    </source>
</evidence>
<comment type="function">
    <text evidence="2">Membrane-anchoring subunit of succinate dehydrogenase (SDH).</text>
</comment>
<organism evidence="17">
    <name type="scientific">hydrothermal vent metagenome</name>
    <dbReference type="NCBI Taxonomy" id="652676"/>
    <lineage>
        <taxon>unclassified sequences</taxon>
        <taxon>metagenomes</taxon>
        <taxon>ecological metagenomes</taxon>
    </lineage>
</organism>
<feature type="transmembrane region" description="Helical" evidence="16">
    <location>
        <begin position="20"/>
        <end position="40"/>
    </location>
</feature>
<comment type="subcellular location">
    <subcellularLocation>
        <location evidence="3">Cell inner membrane</location>
        <topology evidence="3">Multi-pass membrane protein</topology>
    </subcellularLocation>
</comment>
<keyword evidence="6" id="KW-1003">Cell membrane</keyword>
<proteinExistence type="predicted"/>
<dbReference type="EMBL" id="UOFE01000039">
    <property type="protein sequence ID" value="VAW54299.1"/>
    <property type="molecule type" value="Genomic_DNA"/>
</dbReference>
<dbReference type="GO" id="GO:0046872">
    <property type="term" value="F:metal ion binding"/>
    <property type="evidence" value="ECO:0007669"/>
    <property type="project" value="UniProtKB-KW"/>
</dbReference>
<evidence type="ECO:0000256" key="8">
    <source>
        <dbReference type="ARBA" id="ARBA00022532"/>
    </source>
</evidence>
<dbReference type="SUPFAM" id="SSF81343">
    <property type="entry name" value="Fumarate reductase respiratory complex transmembrane subunits"/>
    <property type="match status" value="1"/>
</dbReference>
<dbReference type="AlphaFoldDB" id="A0A3B0WYK3"/>
<evidence type="ECO:0000256" key="16">
    <source>
        <dbReference type="SAM" id="Phobius"/>
    </source>
</evidence>
<dbReference type="NCBIfam" id="TIGR02968">
    <property type="entry name" value="succ_dehyd_anc"/>
    <property type="match status" value="1"/>
</dbReference>